<proteinExistence type="predicted"/>
<dbReference type="Proteomes" id="UP001064048">
    <property type="component" value="Chromosome Z"/>
</dbReference>
<sequence>MATKSEFESLDEEIKELLQNYKFKKATIYEPCTHENVKECLIGLHEEFGLLNISYVFNPYCDIVQQTIHPDALVALVNSVWALLHYHKAAVEKIKHLEQENHVLEYTNKQLNGLVGKLKDKVNAQRNESKACIALAHRISDDSDEQIHNLAETKAKLTQLSKQKENLEKSYRHEISRLKLENQKLQDRLRNKSDSFTPCADVCDSTILQLKERDKKHQAVIAKLQINNQKLLQEVVAMKEKIILSGPN</sequence>
<organism evidence="1 2">
    <name type="scientific">Choristoneura fumiferana</name>
    <name type="common">Spruce budworm moth</name>
    <name type="synonym">Archips fumiferana</name>
    <dbReference type="NCBI Taxonomy" id="7141"/>
    <lineage>
        <taxon>Eukaryota</taxon>
        <taxon>Metazoa</taxon>
        <taxon>Ecdysozoa</taxon>
        <taxon>Arthropoda</taxon>
        <taxon>Hexapoda</taxon>
        <taxon>Insecta</taxon>
        <taxon>Pterygota</taxon>
        <taxon>Neoptera</taxon>
        <taxon>Endopterygota</taxon>
        <taxon>Lepidoptera</taxon>
        <taxon>Glossata</taxon>
        <taxon>Ditrysia</taxon>
        <taxon>Tortricoidea</taxon>
        <taxon>Tortricidae</taxon>
        <taxon>Tortricinae</taxon>
        <taxon>Choristoneura</taxon>
    </lineage>
</organism>
<evidence type="ECO:0000313" key="2">
    <source>
        <dbReference type="Proteomes" id="UP001064048"/>
    </source>
</evidence>
<gene>
    <name evidence="1" type="ORF">MSG28_000429</name>
</gene>
<comment type="caution">
    <text evidence="1">The sequence shown here is derived from an EMBL/GenBank/DDBJ whole genome shotgun (WGS) entry which is preliminary data.</text>
</comment>
<reference evidence="1 2" key="1">
    <citation type="journal article" date="2022" name="Genome Biol. Evol.">
        <title>The Spruce Budworm Genome: Reconstructing the Evolutionary History of Antifreeze Proteins.</title>
        <authorList>
            <person name="Beliveau C."/>
            <person name="Gagne P."/>
            <person name="Picq S."/>
            <person name="Vernygora O."/>
            <person name="Keeling C.I."/>
            <person name="Pinkney K."/>
            <person name="Doucet D."/>
            <person name="Wen F."/>
            <person name="Johnston J.S."/>
            <person name="Maaroufi H."/>
            <person name="Boyle B."/>
            <person name="Laroche J."/>
            <person name="Dewar K."/>
            <person name="Juretic N."/>
            <person name="Blackburn G."/>
            <person name="Nisole A."/>
            <person name="Brunet B."/>
            <person name="Brandao M."/>
            <person name="Lumley L."/>
            <person name="Duan J."/>
            <person name="Quan G."/>
            <person name="Lucarotti C.J."/>
            <person name="Roe A.D."/>
            <person name="Sperling F.A.H."/>
            <person name="Levesque R.C."/>
            <person name="Cusson M."/>
        </authorList>
    </citation>
    <scope>NUCLEOTIDE SEQUENCE [LARGE SCALE GENOMIC DNA]</scope>
    <source>
        <strain evidence="1">Glfc:IPQL:Cfum</strain>
    </source>
</reference>
<protein>
    <submittedName>
        <fullName evidence="1">Uncharacterized protein</fullName>
    </submittedName>
</protein>
<name>A0ACC0K0R7_CHOFU</name>
<evidence type="ECO:0000313" key="1">
    <source>
        <dbReference type="EMBL" id="KAI8429974.1"/>
    </source>
</evidence>
<dbReference type="EMBL" id="CM046131">
    <property type="protein sequence ID" value="KAI8429974.1"/>
    <property type="molecule type" value="Genomic_DNA"/>
</dbReference>
<accession>A0ACC0K0R7</accession>
<keyword evidence="2" id="KW-1185">Reference proteome</keyword>